<organism evidence="2 3">
    <name type="scientific">Marasmius tenuissimus</name>
    <dbReference type="NCBI Taxonomy" id="585030"/>
    <lineage>
        <taxon>Eukaryota</taxon>
        <taxon>Fungi</taxon>
        <taxon>Dikarya</taxon>
        <taxon>Basidiomycota</taxon>
        <taxon>Agaricomycotina</taxon>
        <taxon>Agaricomycetes</taxon>
        <taxon>Agaricomycetidae</taxon>
        <taxon>Agaricales</taxon>
        <taxon>Marasmiineae</taxon>
        <taxon>Marasmiaceae</taxon>
        <taxon>Marasmius</taxon>
    </lineage>
</organism>
<comment type="caution">
    <text evidence="2">The sequence shown here is derived from an EMBL/GenBank/DDBJ whole genome shotgun (WGS) entry which is preliminary data.</text>
</comment>
<accession>A0ABR3A2W0</accession>
<protein>
    <submittedName>
        <fullName evidence="2">Uncharacterized protein</fullName>
    </submittedName>
</protein>
<dbReference type="Proteomes" id="UP001437256">
    <property type="component" value="Unassembled WGS sequence"/>
</dbReference>
<name>A0ABR3A2W0_9AGAR</name>
<evidence type="ECO:0000313" key="2">
    <source>
        <dbReference type="EMBL" id="KAL0067687.1"/>
    </source>
</evidence>
<sequence>MFTVVHYSGPDAQKAFERDFQMLRWISNATQAWMSQASSVFHARGTSLEEDLSVYRLGYQWAWLLGFLSEPKALREQSRQPIYLYVRPPPLDLPDGYTSVVHSWSLDEDGQFPLPHNVCNNLGLPFQVELIIHYYLYSWSNHHYALIHQYQILRGFDPSTLDFAQHLGFESIYQPVNDSGRFERLRQDSPLEGPSSTPTPDSLVTPTRPLGSAIPLRARQSTSSGSRIPVPVGGFKHFGRRRRDS</sequence>
<feature type="compositionally biased region" description="Polar residues" evidence="1">
    <location>
        <begin position="194"/>
        <end position="205"/>
    </location>
</feature>
<feature type="region of interest" description="Disordered" evidence="1">
    <location>
        <begin position="186"/>
        <end position="245"/>
    </location>
</feature>
<dbReference type="EMBL" id="JBBXMP010000024">
    <property type="protein sequence ID" value="KAL0067687.1"/>
    <property type="molecule type" value="Genomic_DNA"/>
</dbReference>
<keyword evidence="3" id="KW-1185">Reference proteome</keyword>
<evidence type="ECO:0000313" key="3">
    <source>
        <dbReference type="Proteomes" id="UP001437256"/>
    </source>
</evidence>
<proteinExistence type="predicted"/>
<evidence type="ECO:0000256" key="1">
    <source>
        <dbReference type="SAM" id="MobiDB-lite"/>
    </source>
</evidence>
<reference evidence="2 3" key="1">
    <citation type="submission" date="2024-05" db="EMBL/GenBank/DDBJ databases">
        <title>A draft genome resource for the thread blight pathogen Marasmius tenuissimus strain MS-2.</title>
        <authorList>
            <person name="Yulfo-Soto G.E."/>
            <person name="Baruah I.K."/>
            <person name="Amoako-Attah I."/>
            <person name="Bukari Y."/>
            <person name="Meinhardt L.W."/>
            <person name="Bailey B.A."/>
            <person name="Cohen S.P."/>
        </authorList>
    </citation>
    <scope>NUCLEOTIDE SEQUENCE [LARGE SCALE GENOMIC DNA]</scope>
    <source>
        <strain evidence="2 3">MS-2</strain>
    </source>
</reference>
<gene>
    <name evidence="2" type="ORF">AAF712_005402</name>
</gene>